<dbReference type="AlphaFoldDB" id="A0A9X3MV71"/>
<name>A0A9X3MV71_9ACTN</name>
<sequence>MIWGACLGAASGAVLGSALDFSPGVGALVGAVVWAPAEALSTLRQKPAQPKPLWARVIASGLLMSLLGALLGLFLGSLPTAIVAGALVGLMGVRPLKILLGLAVGVVVGLLLDEPALAAGVTAVVYRLISAFLYRRRPLVRIMAEEVPADELLYVVPFEARSRYVGADYVEQLAKVRGGTFVRNPPDVGILASLDTLNGPSFDATRVHPLIREFYEHTSRFKLSIVPEWRPAMKPFYALFKQVVAEPLGQATIPSNIEEAQRGMVSTIDTISVEGGADIDIRGWIRTYADSGKPIYVGIYTTFRHEDRGYVSVGFPIPSSNFTATLQPRNVDDDGLLLTSRSDLPFPGHYLSAVEDGTLTTLKLLAFHEQIHVFMAGGELKTEHSFSLAGQRFLTLHYSIERL</sequence>
<feature type="transmembrane region" description="Helical" evidence="1">
    <location>
        <begin position="82"/>
        <end position="110"/>
    </location>
</feature>
<keyword evidence="1" id="KW-0812">Transmembrane</keyword>
<keyword evidence="3" id="KW-1185">Reference proteome</keyword>
<dbReference type="RefSeq" id="WP_270042361.1">
    <property type="nucleotide sequence ID" value="NZ_JAPDOD010000022.1"/>
</dbReference>
<keyword evidence="1" id="KW-0472">Membrane</keyword>
<feature type="transmembrane region" description="Helical" evidence="1">
    <location>
        <begin position="116"/>
        <end position="134"/>
    </location>
</feature>
<dbReference type="Proteomes" id="UP001149140">
    <property type="component" value="Unassembled WGS sequence"/>
</dbReference>
<gene>
    <name evidence="2" type="ORF">OM076_22795</name>
</gene>
<dbReference type="EMBL" id="JAPDOD010000022">
    <property type="protein sequence ID" value="MDA0163120.1"/>
    <property type="molecule type" value="Genomic_DNA"/>
</dbReference>
<comment type="caution">
    <text evidence="2">The sequence shown here is derived from an EMBL/GenBank/DDBJ whole genome shotgun (WGS) entry which is preliminary data.</text>
</comment>
<evidence type="ECO:0000313" key="3">
    <source>
        <dbReference type="Proteomes" id="UP001149140"/>
    </source>
</evidence>
<organism evidence="2 3">
    <name type="scientific">Solirubrobacter ginsenosidimutans</name>
    <dbReference type="NCBI Taxonomy" id="490573"/>
    <lineage>
        <taxon>Bacteria</taxon>
        <taxon>Bacillati</taxon>
        <taxon>Actinomycetota</taxon>
        <taxon>Thermoleophilia</taxon>
        <taxon>Solirubrobacterales</taxon>
        <taxon>Solirubrobacteraceae</taxon>
        <taxon>Solirubrobacter</taxon>
    </lineage>
</organism>
<protein>
    <submittedName>
        <fullName evidence="2">Uncharacterized protein</fullName>
    </submittedName>
</protein>
<evidence type="ECO:0000313" key="2">
    <source>
        <dbReference type="EMBL" id="MDA0163120.1"/>
    </source>
</evidence>
<proteinExistence type="predicted"/>
<accession>A0A9X3MV71</accession>
<evidence type="ECO:0000256" key="1">
    <source>
        <dbReference type="SAM" id="Phobius"/>
    </source>
</evidence>
<keyword evidence="1" id="KW-1133">Transmembrane helix</keyword>
<reference evidence="2" key="1">
    <citation type="submission" date="2022-10" db="EMBL/GenBank/DDBJ databases">
        <title>The WGS of Solirubrobacter ginsenosidimutans DSM 21036.</title>
        <authorList>
            <person name="Jiang Z."/>
        </authorList>
    </citation>
    <scope>NUCLEOTIDE SEQUENCE</scope>
    <source>
        <strain evidence="2">DSM 21036</strain>
    </source>
</reference>
<feature type="transmembrane region" description="Helical" evidence="1">
    <location>
        <begin position="53"/>
        <end position="75"/>
    </location>
</feature>